<feature type="transmembrane region" description="Helical" evidence="1">
    <location>
        <begin position="113"/>
        <end position="134"/>
    </location>
</feature>
<proteinExistence type="predicted"/>
<protein>
    <submittedName>
        <fullName evidence="2">Uncharacterized protein</fullName>
    </submittedName>
</protein>
<keyword evidence="1" id="KW-1133">Transmembrane helix</keyword>
<dbReference type="AlphaFoldDB" id="A0A1X2GKX6"/>
<name>A0A1X2GKX6_9FUNG</name>
<evidence type="ECO:0000313" key="3">
    <source>
        <dbReference type="Proteomes" id="UP000242146"/>
    </source>
</evidence>
<keyword evidence="3" id="KW-1185">Reference proteome</keyword>
<accession>A0A1X2GKX6</accession>
<comment type="caution">
    <text evidence="2">The sequence shown here is derived from an EMBL/GenBank/DDBJ whole genome shotgun (WGS) entry which is preliminary data.</text>
</comment>
<feature type="transmembrane region" description="Helical" evidence="1">
    <location>
        <begin position="83"/>
        <end position="101"/>
    </location>
</feature>
<sequence length="182" mass="20287">MMSSLLVTLNSMVQWQNETILHWQHWSRDHHSALDALQDTLIHFNSTMNSMVIQLQNNVSALQHGIDSVVTSFAVIGKILSPISFLVSVISWFLTSTAFWVSKIILPGPLSSLVQLLPVLSGTEVLVILILLLLSIIRKKRALVAPISSENSHVQPKKTIVASKSTAADEQLQLYLQWINQL</sequence>
<evidence type="ECO:0000256" key="1">
    <source>
        <dbReference type="SAM" id="Phobius"/>
    </source>
</evidence>
<organism evidence="2 3">
    <name type="scientific">Hesseltinella vesiculosa</name>
    <dbReference type="NCBI Taxonomy" id="101127"/>
    <lineage>
        <taxon>Eukaryota</taxon>
        <taxon>Fungi</taxon>
        <taxon>Fungi incertae sedis</taxon>
        <taxon>Mucoromycota</taxon>
        <taxon>Mucoromycotina</taxon>
        <taxon>Mucoromycetes</taxon>
        <taxon>Mucorales</taxon>
        <taxon>Cunninghamellaceae</taxon>
        <taxon>Hesseltinella</taxon>
    </lineage>
</organism>
<dbReference type="Proteomes" id="UP000242146">
    <property type="component" value="Unassembled WGS sequence"/>
</dbReference>
<gene>
    <name evidence="2" type="ORF">DM01DRAFT_159530</name>
</gene>
<keyword evidence="1" id="KW-0472">Membrane</keyword>
<dbReference type="EMBL" id="MCGT01000010">
    <property type="protein sequence ID" value="ORX56288.1"/>
    <property type="molecule type" value="Genomic_DNA"/>
</dbReference>
<reference evidence="2 3" key="1">
    <citation type="submission" date="2016-07" db="EMBL/GenBank/DDBJ databases">
        <title>Pervasive Adenine N6-methylation of Active Genes in Fungi.</title>
        <authorList>
            <consortium name="DOE Joint Genome Institute"/>
            <person name="Mondo S.J."/>
            <person name="Dannebaum R.O."/>
            <person name="Kuo R.C."/>
            <person name="Labutti K."/>
            <person name="Haridas S."/>
            <person name="Kuo A."/>
            <person name="Salamov A."/>
            <person name="Ahrendt S.R."/>
            <person name="Lipzen A."/>
            <person name="Sullivan W."/>
            <person name="Andreopoulos W.B."/>
            <person name="Clum A."/>
            <person name="Lindquist E."/>
            <person name="Daum C."/>
            <person name="Ramamoorthy G.K."/>
            <person name="Gryganskyi A."/>
            <person name="Culley D."/>
            <person name="Magnuson J.K."/>
            <person name="James T.Y."/>
            <person name="O'Malley M.A."/>
            <person name="Stajich J.E."/>
            <person name="Spatafora J.W."/>
            <person name="Visel A."/>
            <person name="Grigoriev I.V."/>
        </authorList>
    </citation>
    <scope>NUCLEOTIDE SEQUENCE [LARGE SCALE GENOMIC DNA]</scope>
    <source>
        <strain evidence="2 3">NRRL 3301</strain>
    </source>
</reference>
<keyword evidence="1" id="KW-0812">Transmembrane</keyword>
<evidence type="ECO:0000313" key="2">
    <source>
        <dbReference type="EMBL" id="ORX56288.1"/>
    </source>
</evidence>